<dbReference type="HOGENOM" id="CLU_1209687_0_0_1"/>
<feature type="compositionally biased region" description="Pro residues" evidence="1">
    <location>
        <begin position="205"/>
        <end position="216"/>
    </location>
</feature>
<feature type="region of interest" description="Disordered" evidence="1">
    <location>
        <begin position="195"/>
        <end position="229"/>
    </location>
</feature>
<evidence type="ECO:0000313" key="3">
    <source>
        <dbReference type="Proteomes" id="UP000016930"/>
    </source>
</evidence>
<protein>
    <submittedName>
        <fullName evidence="2">Uncharacterized protein</fullName>
    </submittedName>
</protein>
<sequence length="229" mass="25541">MPKYPTSPTRIAPVTSRPSRVVSSRPWPIDRVVNCLLDSTESFRLEGLRPFKNIEADALIASLYVSIAEHSPSCRVYALRIVLSTYHPHNPHFIAMYGPDTEIMRFVIDDAHPPTAGCPAWMCYATRMTSKRPYRFTCSREWMQHWLHSLGDLNQADFNSICSLGALLFWLEDIPTTRIMLRYGCDCNQPLSPASPHIPTTSSPAPAPVPSTPIPDAPLATTLVNPKGP</sequence>
<gene>
    <name evidence="2" type="ORF">CERSUDRAFT_97732</name>
</gene>
<dbReference type="Proteomes" id="UP000016930">
    <property type="component" value="Unassembled WGS sequence"/>
</dbReference>
<accession>M2R7U1</accession>
<reference evidence="2 3" key="1">
    <citation type="journal article" date="2012" name="Proc. Natl. Acad. Sci. U.S.A.">
        <title>Comparative genomics of Ceriporiopsis subvermispora and Phanerochaete chrysosporium provide insight into selective ligninolysis.</title>
        <authorList>
            <person name="Fernandez-Fueyo E."/>
            <person name="Ruiz-Duenas F.J."/>
            <person name="Ferreira P."/>
            <person name="Floudas D."/>
            <person name="Hibbett D.S."/>
            <person name="Canessa P."/>
            <person name="Larrondo L.F."/>
            <person name="James T.Y."/>
            <person name="Seelenfreund D."/>
            <person name="Lobos S."/>
            <person name="Polanco R."/>
            <person name="Tello M."/>
            <person name="Honda Y."/>
            <person name="Watanabe T."/>
            <person name="Watanabe T."/>
            <person name="Ryu J.S."/>
            <person name="Kubicek C.P."/>
            <person name="Schmoll M."/>
            <person name="Gaskell J."/>
            <person name="Hammel K.E."/>
            <person name="St John F.J."/>
            <person name="Vanden Wymelenberg A."/>
            <person name="Sabat G."/>
            <person name="Splinter BonDurant S."/>
            <person name="Syed K."/>
            <person name="Yadav J.S."/>
            <person name="Doddapaneni H."/>
            <person name="Subramanian V."/>
            <person name="Lavin J.L."/>
            <person name="Oguiza J.A."/>
            <person name="Perez G."/>
            <person name="Pisabarro A.G."/>
            <person name="Ramirez L."/>
            <person name="Santoyo F."/>
            <person name="Master E."/>
            <person name="Coutinho P.M."/>
            <person name="Henrissat B."/>
            <person name="Lombard V."/>
            <person name="Magnuson J.K."/>
            <person name="Kuees U."/>
            <person name="Hori C."/>
            <person name="Igarashi K."/>
            <person name="Samejima M."/>
            <person name="Held B.W."/>
            <person name="Barry K.W."/>
            <person name="LaButti K.M."/>
            <person name="Lapidus A."/>
            <person name="Lindquist E.A."/>
            <person name="Lucas S.M."/>
            <person name="Riley R."/>
            <person name="Salamov A.A."/>
            <person name="Hoffmeister D."/>
            <person name="Schwenk D."/>
            <person name="Hadar Y."/>
            <person name="Yarden O."/>
            <person name="de Vries R.P."/>
            <person name="Wiebenga A."/>
            <person name="Stenlid J."/>
            <person name="Eastwood D."/>
            <person name="Grigoriev I.V."/>
            <person name="Berka R.M."/>
            <person name="Blanchette R.A."/>
            <person name="Kersten P."/>
            <person name="Martinez A.T."/>
            <person name="Vicuna R."/>
            <person name="Cullen D."/>
        </authorList>
    </citation>
    <scope>NUCLEOTIDE SEQUENCE [LARGE SCALE GENOMIC DNA]</scope>
    <source>
        <strain evidence="2 3">B</strain>
    </source>
</reference>
<proteinExistence type="predicted"/>
<organism evidence="2 3">
    <name type="scientific">Ceriporiopsis subvermispora (strain B)</name>
    <name type="common">White-rot fungus</name>
    <name type="synonym">Gelatoporia subvermispora</name>
    <dbReference type="NCBI Taxonomy" id="914234"/>
    <lineage>
        <taxon>Eukaryota</taxon>
        <taxon>Fungi</taxon>
        <taxon>Dikarya</taxon>
        <taxon>Basidiomycota</taxon>
        <taxon>Agaricomycotina</taxon>
        <taxon>Agaricomycetes</taxon>
        <taxon>Polyporales</taxon>
        <taxon>Gelatoporiaceae</taxon>
        <taxon>Gelatoporia</taxon>
    </lineage>
</organism>
<dbReference type="AlphaFoldDB" id="M2R7U1"/>
<evidence type="ECO:0000256" key="1">
    <source>
        <dbReference type="SAM" id="MobiDB-lite"/>
    </source>
</evidence>
<dbReference type="EMBL" id="KB445803">
    <property type="protein sequence ID" value="EMD34477.1"/>
    <property type="molecule type" value="Genomic_DNA"/>
</dbReference>
<keyword evidence="3" id="KW-1185">Reference proteome</keyword>
<feature type="compositionally biased region" description="Low complexity" evidence="1">
    <location>
        <begin position="195"/>
        <end position="204"/>
    </location>
</feature>
<evidence type="ECO:0000313" key="2">
    <source>
        <dbReference type="EMBL" id="EMD34477.1"/>
    </source>
</evidence>
<name>M2R7U1_CERS8</name>